<evidence type="ECO:0000313" key="4">
    <source>
        <dbReference type="EMBL" id="KJF39254.1"/>
    </source>
</evidence>
<name>A0A0D8IXQ5_9FIRM</name>
<dbReference type="InterPro" id="IPR023365">
    <property type="entry name" value="Sortase_dom-sf"/>
</dbReference>
<evidence type="ECO:0000256" key="3">
    <source>
        <dbReference type="SAM" id="Phobius"/>
    </source>
</evidence>
<accession>A0A0D8IXQ5</accession>
<dbReference type="GO" id="GO:0016787">
    <property type="term" value="F:hydrolase activity"/>
    <property type="evidence" value="ECO:0007669"/>
    <property type="project" value="UniProtKB-KW"/>
</dbReference>
<keyword evidence="3" id="KW-0812">Transmembrane</keyword>
<dbReference type="Gene3D" id="2.40.260.10">
    <property type="entry name" value="Sortase"/>
    <property type="match status" value="1"/>
</dbReference>
<protein>
    <recommendedName>
        <fullName evidence="6">Class B sortase</fullName>
    </recommendedName>
</protein>
<keyword evidence="3" id="KW-0472">Membrane</keyword>
<sequence>MHRFVKGLLLGILFICSIGLLWFLVIQPFLTQKDAEDLKAQYIVTAPQAESAESEQDGGEKHQLDFASLRSRYPDVHAWLTIPGTCVDYPVVQSSADDPEYYLRRNYDGRWRLAGSLFFQYDCTPKSKNVVIFGHNMNDGTMFGVLEKLTEQKFREQHSTIFLETEDGVREYRIASVLTTDLSRIPFNRTVFADEQDYLAFAGTMLEETGYEPQAVKRLLTLVTCAYNWDGARTVVVAVEK</sequence>
<dbReference type="Pfam" id="PF04203">
    <property type="entry name" value="Sortase"/>
    <property type="match status" value="1"/>
</dbReference>
<dbReference type="EMBL" id="JXXK01000020">
    <property type="protein sequence ID" value="KJF39254.1"/>
    <property type="molecule type" value="Genomic_DNA"/>
</dbReference>
<feature type="active site" description="Proton donor/acceptor" evidence="2">
    <location>
        <position position="135"/>
    </location>
</feature>
<evidence type="ECO:0000256" key="1">
    <source>
        <dbReference type="ARBA" id="ARBA00022801"/>
    </source>
</evidence>
<keyword evidence="1" id="KW-0378">Hydrolase</keyword>
<reference evidence="4" key="1">
    <citation type="submission" date="2015-02" db="EMBL/GenBank/DDBJ databases">
        <title>A novel member of the family Ruminococcaceae isolated from human feces.</title>
        <authorList>
            <person name="Shkoporov A.N."/>
            <person name="Chaplin A.V."/>
            <person name="Motuzova O.V."/>
            <person name="Kafarskaia L.I."/>
            <person name="Khokhlova E.V."/>
            <person name="Efimov B.A."/>
        </authorList>
    </citation>
    <scope>NUCLEOTIDE SEQUENCE [LARGE SCALE GENOMIC DNA]</scope>
    <source>
        <strain evidence="4">585-1</strain>
    </source>
</reference>
<feature type="active site" description="Acyl-thioester intermediate" evidence="2">
    <location>
        <position position="225"/>
    </location>
</feature>
<feature type="transmembrane region" description="Helical" evidence="3">
    <location>
        <begin position="7"/>
        <end position="30"/>
    </location>
</feature>
<dbReference type="InterPro" id="IPR009835">
    <property type="entry name" value="SrtB"/>
</dbReference>
<dbReference type="CDD" id="cd05826">
    <property type="entry name" value="Sortase_B"/>
    <property type="match status" value="1"/>
</dbReference>
<proteinExistence type="predicted"/>
<dbReference type="SUPFAM" id="SSF63817">
    <property type="entry name" value="Sortase"/>
    <property type="match status" value="1"/>
</dbReference>
<keyword evidence="5" id="KW-1185">Reference proteome</keyword>
<evidence type="ECO:0000313" key="5">
    <source>
        <dbReference type="Proteomes" id="UP000032483"/>
    </source>
</evidence>
<dbReference type="AlphaFoldDB" id="A0A0D8IXQ5"/>
<gene>
    <name evidence="4" type="ORF">TQ39_13050</name>
</gene>
<keyword evidence="3" id="KW-1133">Transmembrane helix</keyword>
<organism evidence="4 5">
    <name type="scientific">Ruthenibacterium lactatiformans</name>
    <dbReference type="NCBI Taxonomy" id="1550024"/>
    <lineage>
        <taxon>Bacteria</taxon>
        <taxon>Bacillati</taxon>
        <taxon>Bacillota</taxon>
        <taxon>Clostridia</taxon>
        <taxon>Eubacteriales</taxon>
        <taxon>Oscillospiraceae</taxon>
        <taxon>Ruthenibacterium</taxon>
    </lineage>
</organism>
<dbReference type="InterPro" id="IPR005754">
    <property type="entry name" value="Sortase"/>
</dbReference>
<evidence type="ECO:0008006" key="6">
    <source>
        <dbReference type="Google" id="ProtNLM"/>
    </source>
</evidence>
<evidence type="ECO:0000256" key="2">
    <source>
        <dbReference type="PIRSR" id="PIRSR605754-1"/>
    </source>
</evidence>
<comment type="caution">
    <text evidence="4">The sequence shown here is derived from an EMBL/GenBank/DDBJ whole genome shotgun (WGS) entry which is preliminary data.</text>
</comment>
<dbReference type="Proteomes" id="UP000032483">
    <property type="component" value="Unassembled WGS sequence"/>
</dbReference>